<dbReference type="InterPro" id="IPR052433">
    <property type="entry name" value="X-Pro_dipept-like"/>
</dbReference>
<dbReference type="PANTHER" id="PTHR43226">
    <property type="entry name" value="XAA-PRO AMINOPEPTIDASE 3"/>
    <property type="match status" value="1"/>
</dbReference>
<dbReference type="Gene3D" id="3.40.350.10">
    <property type="entry name" value="Creatinase/prolidase N-terminal domain"/>
    <property type="match status" value="1"/>
</dbReference>
<dbReference type="InterPro" id="IPR029149">
    <property type="entry name" value="Creatin/AminoP/Spt16_N"/>
</dbReference>
<evidence type="ECO:0000256" key="3">
    <source>
        <dbReference type="ARBA" id="ARBA00022801"/>
    </source>
</evidence>
<evidence type="ECO:0000259" key="9">
    <source>
        <dbReference type="Pfam" id="PF21216"/>
    </source>
</evidence>
<dbReference type="SUPFAM" id="SSF55920">
    <property type="entry name" value="Creatinase/aminopeptidase"/>
    <property type="match status" value="1"/>
</dbReference>
<dbReference type="Pfam" id="PF21216">
    <property type="entry name" value="PepQ_N"/>
    <property type="match status" value="1"/>
</dbReference>
<feature type="domain" description="Peptidase M24" evidence="8">
    <location>
        <begin position="169"/>
        <end position="427"/>
    </location>
</feature>
<sequence length="441" mass="50407">MQVQDQLTQTYRQHVAQLQSHVQHILQTEPVDGLVIHSGQTKRYFLDDQDYPFKANPHFKAWLPVNVANCWLIVNGTDKPTLIYYQPDDFWHKTDTLEDDYWTDFYDIHVLTQANQVEKLLPRIVDRYAYIGEHIEVAKALGFEQINPEPVLNYFHYHRAYKSDYEVTCIKLATEKAVKCHLAAKQAFLNGLSELDVHYAYLAAGQMVEQDLPYPNIIAFNQNAATLHYTQHERLAPSAPLSLLIDAGAMFNGYAADITRTYSYKNNEFQQVINRLAAIQQQLIDLVKPNLSFGDLHHQCHVKIAELLVELDIVTLSAKDSLQQGITNSFFPHGLGHHLGLQVHDVGGFMADDRGTHMPAPQDHPFLRTTRKLENKMLVTIEPGLYFIESLLNKLKQSDQGKYINWDRVDNFIPFGGIRIEDNVLVQTTSTINLTRQAGLA</sequence>
<keyword evidence="1 7" id="KW-0645">Protease</keyword>
<feature type="binding site" evidence="7">
    <location>
        <position position="337"/>
    </location>
    <ligand>
        <name>Mn(2+)</name>
        <dbReference type="ChEBI" id="CHEBI:29035"/>
        <label>1</label>
    </ligand>
</feature>
<keyword evidence="5 7" id="KW-0482">Metalloprotease</keyword>
<keyword evidence="2 7" id="KW-0479">Metal-binding</keyword>
<gene>
    <name evidence="7" type="primary">pepQ</name>
    <name evidence="10" type="ORF">C2869_08955</name>
</gene>
<comment type="function">
    <text evidence="7">Splits dipeptides with a prolyl residue in the C-terminal position.</text>
</comment>
<dbReference type="GO" id="GO:0016795">
    <property type="term" value="F:phosphoric triester hydrolase activity"/>
    <property type="evidence" value="ECO:0007669"/>
    <property type="project" value="InterPro"/>
</dbReference>
<dbReference type="KEGG" id="cate:C2869_08955"/>
<evidence type="ECO:0000259" key="8">
    <source>
        <dbReference type="Pfam" id="PF00557"/>
    </source>
</evidence>
<dbReference type="OrthoDB" id="9806388at2"/>
<keyword evidence="6 7" id="KW-0464">Manganese</keyword>
<feature type="domain" description="Xaa-Pro dipeptidase N-terminal" evidence="9">
    <location>
        <begin position="9"/>
        <end position="157"/>
    </location>
</feature>
<accession>A0A2S0VR43</accession>
<evidence type="ECO:0000256" key="1">
    <source>
        <dbReference type="ARBA" id="ARBA00022670"/>
    </source>
</evidence>
<dbReference type="Pfam" id="PF00557">
    <property type="entry name" value="Peptidase_M24"/>
    <property type="match status" value="1"/>
</dbReference>
<dbReference type="EC" id="3.4.13.9" evidence="7"/>
<proteinExistence type="inferred from homology"/>
<organism evidence="10 11">
    <name type="scientific">Saccharobesus litoralis</name>
    <dbReference type="NCBI Taxonomy" id="2172099"/>
    <lineage>
        <taxon>Bacteria</taxon>
        <taxon>Pseudomonadati</taxon>
        <taxon>Pseudomonadota</taxon>
        <taxon>Gammaproteobacteria</taxon>
        <taxon>Alteromonadales</taxon>
        <taxon>Alteromonadaceae</taxon>
        <taxon>Saccharobesus</taxon>
    </lineage>
</organism>
<dbReference type="GO" id="GO:0046872">
    <property type="term" value="F:metal ion binding"/>
    <property type="evidence" value="ECO:0007669"/>
    <property type="project" value="UniProtKB-KW"/>
</dbReference>
<dbReference type="RefSeq" id="WP_108602613.1">
    <property type="nucleotide sequence ID" value="NZ_CP026604.1"/>
</dbReference>
<dbReference type="HAMAP" id="MF_01279">
    <property type="entry name" value="X_Pro_dipeptid"/>
    <property type="match status" value="1"/>
</dbReference>
<evidence type="ECO:0000256" key="5">
    <source>
        <dbReference type="ARBA" id="ARBA00023049"/>
    </source>
</evidence>
<dbReference type="Proteomes" id="UP000244441">
    <property type="component" value="Chromosome"/>
</dbReference>
<dbReference type="InterPro" id="IPR022846">
    <property type="entry name" value="X_Pro_dipept"/>
</dbReference>
<dbReference type="InterPro" id="IPR036005">
    <property type="entry name" value="Creatinase/aminopeptidase-like"/>
</dbReference>
<name>A0A2S0VR43_9ALTE</name>
<comment type="cofactor">
    <cofactor evidence="7">
        <name>Mn(2+)</name>
        <dbReference type="ChEBI" id="CHEBI:29035"/>
    </cofactor>
    <text evidence="7">Binds 2 manganese ions per subunit.</text>
</comment>
<keyword evidence="11" id="KW-1185">Reference proteome</keyword>
<keyword evidence="3 7" id="KW-0378">Hydrolase</keyword>
<comment type="catalytic activity">
    <reaction evidence="7">
        <text>Xaa-L-Pro dipeptide + H2O = an L-alpha-amino acid + L-proline</text>
        <dbReference type="Rhea" id="RHEA:76407"/>
        <dbReference type="ChEBI" id="CHEBI:15377"/>
        <dbReference type="ChEBI" id="CHEBI:59869"/>
        <dbReference type="ChEBI" id="CHEBI:60039"/>
        <dbReference type="ChEBI" id="CHEBI:195196"/>
        <dbReference type="EC" id="3.4.13.9"/>
    </reaction>
</comment>
<dbReference type="GO" id="GO:0005829">
    <property type="term" value="C:cytosol"/>
    <property type="evidence" value="ECO:0007669"/>
    <property type="project" value="TreeGrafter"/>
</dbReference>
<dbReference type="Gene3D" id="3.90.230.10">
    <property type="entry name" value="Creatinase/methionine aminopeptidase superfamily"/>
    <property type="match status" value="1"/>
</dbReference>
<feature type="binding site" evidence="7">
    <location>
        <position position="382"/>
    </location>
    <ligand>
        <name>Mn(2+)</name>
        <dbReference type="ChEBI" id="CHEBI:29035"/>
        <label>1</label>
    </ligand>
</feature>
<dbReference type="GO" id="GO:0006508">
    <property type="term" value="P:proteolysis"/>
    <property type="evidence" value="ECO:0007669"/>
    <property type="project" value="UniProtKB-KW"/>
</dbReference>
<feature type="binding site" evidence="7">
    <location>
        <position position="257"/>
    </location>
    <ligand>
        <name>Mn(2+)</name>
        <dbReference type="ChEBI" id="CHEBI:29035"/>
        <label>1</label>
    </ligand>
</feature>
<evidence type="ECO:0000313" key="11">
    <source>
        <dbReference type="Proteomes" id="UP000244441"/>
    </source>
</evidence>
<feature type="binding site" evidence="7">
    <location>
        <position position="421"/>
    </location>
    <ligand>
        <name>Mn(2+)</name>
        <dbReference type="ChEBI" id="CHEBI:29035"/>
        <label>1</label>
    </ligand>
</feature>
<dbReference type="PANTHER" id="PTHR43226:SF8">
    <property type="entry name" value="XAA-PRO DIPEPTIDASE"/>
    <property type="match status" value="1"/>
</dbReference>
<dbReference type="GO" id="GO:0004177">
    <property type="term" value="F:aminopeptidase activity"/>
    <property type="evidence" value="ECO:0007669"/>
    <property type="project" value="TreeGrafter"/>
</dbReference>
<reference evidence="10 11" key="1">
    <citation type="submission" date="2018-01" db="EMBL/GenBank/DDBJ databases">
        <title>Genome sequence of a Cantenovulum-like bacteria.</title>
        <authorList>
            <person name="Tan W.R."/>
            <person name="Lau N.-S."/>
            <person name="Go F."/>
            <person name="Amirul A.-A.A."/>
        </authorList>
    </citation>
    <scope>NUCLEOTIDE SEQUENCE [LARGE SCALE GENOMIC DNA]</scope>
    <source>
        <strain evidence="10 11">CCB-QB4</strain>
    </source>
</reference>
<evidence type="ECO:0000256" key="4">
    <source>
        <dbReference type="ARBA" id="ARBA00022997"/>
    </source>
</evidence>
<dbReference type="InterPro" id="IPR001131">
    <property type="entry name" value="Peptidase_M24B_aminopep-P_CS"/>
</dbReference>
<comment type="similarity">
    <text evidence="7">Belongs to the peptidase M24B family. Bacterial-type prolidase subfamily.</text>
</comment>
<protein>
    <recommendedName>
        <fullName evidence="7">Xaa-Pro dipeptidase</fullName>
        <shortName evidence="7">X-Pro dipeptidase</shortName>
        <ecNumber evidence="7">3.4.13.9</ecNumber>
    </recommendedName>
    <alternativeName>
        <fullName evidence="7">Imidodipeptidase</fullName>
    </alternativeName>
    <alternativeName>
        <fullName evidence="7">Proline dipeptidase</fullName>
        <shortName evidence="7">Prolidase</shortName>
    </alternativeName>
</protein>
<evidence type="ECO:0000256" key="2">
    <source>
        <dbReference type="ARBA" id="ARBA00022723"/>
    </source>
</evidence>
<dbReference type="InterPro" id="IPR048819">
    <property type="entry name" value="PepQ_N"/>
</dbReference>
<feature type="binding site" evidence="7">
    <location>
        <position position="246"/>
    </location>
    <ligand>
        <name>Mn(2+)</name>
        <dbReference type="ChEBI" id="CHEBI:29035"/>
        <label>2</label>
    </ligand>
</feature>
<evidence type="ECO:0000256" key="7">
    <source>
        <dbReference type="HAMAP-Rule" id="MF_01279"/>
    </source>
</evidence>
<dbReference type="AlphaFoldDB" id="A0A2S0VR43"/>
<dbReference type="GO" id="GO:0008235">
    <property type="term" value="F:metalloexopeptidase activity"/>
    <property type="evidence" value="ECO:0007669"/>
    <property type="project" value="UniProtKB-UniRule"/>
</dbReference>
<dbReference type="GO" id="GO:0102009">
    <property type="term" value="F:proline dipeptidase activity"/>
    <property type="evidence" value="ECO:0007669"/>
    <property type="project" value="UniProtKB-EC"/>
</dbReference>
<evidence type="ECO:0000313" key="10">
    <source>
        <dbReference type="EMBL" id="AWB66550.1"/>
    </source>
</evidence>
<evidence type="ECO:0000256" key="6">
    <source>
        <dbReference type="ARBA" id="ARBA00023211"/>
    </source>
</evidence>
<feature type="binding site" evidence="7">
    <location>
        <position position="257"/>
    </location>
    <ligand>
        <name>Mn(2+)</name>
        <dbReference type="ChEBI" id="CHEBI:29035"/>
        <label>2</label>
    </ligand>
</feature>
<feature type="binding site" evidence="7">
    <location>
        <position position="421"/>
    </location>
    <ligand>
        <name>Mn(2+)</name>
        <dbReference type="ChEBI" id="CHEBI:29035"/>
        <label>2</label>
    </ligand>
</feature>
<dbReference type="InterPro" id="IPR000994">
    <property type="entry name" value="Pept_M24"/>
</dbReference>
<dbReference type="EMBL" id="CP026604">
    <property type="protein sequence ID" value="AWB66550.1"/>
    <property type="molecule type" value="Genomic_DNA"/>
</dbReference>
<dbReference type="PROSITE" id="PS00491">
    <property type="entry name" value="PROLINE_PEPTIDASE"/>
    <property type="match status" value="1"/>
</dbReference>
<keyword evidence="4 7" id="KW-0224">Dipeptidase</keyword>
<dbReference type="NCBIfam" id="NF010133">
    <property type="entry name" value="PRK13607.1"/>
    <property type="match status" value="1"/>
</dbReference>